<evidence type="ECO:0000313" key="6">
    <source>
        <dbReference type="Proteomes" id="UP000607645"/>
    </source>
</evidence>
<keyword evidence="3" id="KW-0804">Transcription</keyword>
<dbReference type="Pfam" id="PF00196">
    <property type="entry name" value="GerE"/>
    <property type="match status" value="1"/>
</dbReference>
<evidence type="ECO:0000256" key="2">
    <source>
        <dbReference type="ARBA" id="ARBA00023125"/>
    </source>
</evidence>
<dbReference type="PANTHER" id="PTHR44688:SF25">
    <property type="entry name" value="HTH LUXR-TYPE DOMAIN-CONTAINING PROTEIN"/>
    <property type="match status" value="1"/>
</dbReference>
<dbReference type="SUPFAM" id="SSF52540">
    <property type="entry name" value="P-loop containing nucleoside triphosphate hydrolases"/>
    <property type="match status" value="1"/>
</dbReference>
<evidence type="ECO:0000313" key="5">
    <source>
        <dbReference type="EMBL" id="MBC5736417.1"/>
    </source>
</evidence>
<dbReference type="GO" id="GO:0003677">
    <property type="term" value="F:DNA binding"/>
    <property type="evidence" value="ECO:0007669"/>
    <property type="project" value="UniProtKB-KW"/>
</dbReference>
<proteinExistence type="predicted"/>
<dbReference type="CDD" id="cd06170">
    <property type="entry name" value="LuxR_C_like"/>
    <property type="match status" value="1"/>
</dbReference>
<dbReference type="PRINTS" id="PR00038">
    <property type="entry name" value="HTHLUXR"/>
</dbReference>
<dbReference type="EMBL" id="JACOPQ010000003">
    <property type="protein sequence ID" value="MBC5736417.1"/>
    <property type="molecule type" value="Genomic_DNA"/>
</dbReference>
<dbReference type="InterPro" id="IPR016032">
    <property type="entry name" value="Sig_transdc_resp-reg_C-effctor"/>
</dbReference>
<dbReference type="Proteomes" id="UP000607645">
    <property type="component" value="Unassembled WGS sequence"/>
</dbReference>
<dbReference type="GO" id="GO:0006355">
    <property type="term" value="P:regulation of DNA-templated transcription"/>
    <property type="evidence" value="ECO:0007669"/>
    <property type="project" value="InterPro"/>
</dbReference>
<dbReference type="InterPro" id="IPR011990">
    <property type="entry name" value="TPR-like_helical_dom_sf"/>
</dbReference>
<accession>A0A8J6J594</accession>
<keyword evidence="1" id="KW-0805">Transcription regulation</keyword>
<dbReference type="SUPFAM" id="SSF46894">
    <property type="entry name" value="C-terminal effector domain of the bipartite response regulators"/>
    <property type="match status" value="1"/>
</dbReference>
<comment type="caution">
    <text evidence="5">The sequence shown here is derived from an EMBL/GenBank/DDBJ whole genome shotgun (WGS) entry which is preliminary data.</text>
</comment>
<dbReference type="InterPro" id="IPR059106">
    <property type="entry name" value="WHD_MalT"/>
</dbReference>
<evidence type="ECO:0000256" key="1">
    <source>
        <dbReference type="ARBA" id="ARBA00023015"/>
    </source>
</evidence>
<keyword evidence="6" id="KW-1185">Reference proteome</keyword>
<evidence type="ECO:0000259" key="4">
    <source>
        <dbReference type="PROSITE" id="PS50043"/>
    </source>
</evidence>
<reference evidence="5" key="1">
    <citation type="submission" date="2020-08" db="EMBL/GenBank/DDBJ databases">
        <title>Genome public.</title>
        <authorList>
            <person name="Liu C."/>
            <person name="Sun Q."/>
        </authorList>
    </citation>
    <scope>NUCLEOTIDE SEQUENCE</scope>
    <source>
        <strain evidence="5">NSJ-52</strain>
    </source>
</reference>
<sequence length="827" mass="93375">MHILGAKILSRSRVNRQLDQIFAYPLTVVRAPMGFGKTTALREYVHAKHLDPIWLSLLGSGGSLAYCWERMNAQIKKKNPQLAQRFVDLGFPKDAPQLAKIVGLVCETEYTEPTLLVIDDYHLIDCQQTADLITLIAGEQVKNLHIVLLTRNTQVLPVADLEQRGLCWVMGQEVLQFRAGEIKDYFALMEYDASEEALQSVGRWTGGWISGIYLVLRGMRQGLPIGRGEDIDQLLELNLYSAYDGETQNFLEKLSWLDAFTPEQVSWVFEDTAASAKLLNLVQGNAFIMYNNTLAAYKMTDLLQEFLQGKARQKGVDPRPLWHRMGLWFLERGKSVLAYDYLCRSGEIETILRDLDRAVGKDIHFAQFPQIHKVFDGLPSETAFRYPLATLRNIRVMALSGPPSSHSVLEEHLQNMERYFLTVKDMDEQRRTLILGEIHNTWIFIAFNDVQQVVAHAEQAVKYFAGRYSCIVSNETEFNYGAPHLLYCYYKKPGTLRDTARFIANHFHTLAQAVEGCGSGSEPLALAEYALETGDFDNVELNAQRAIYQARSYNQTSIEICAAFVLARLSLYRGKFAEGERLIGELAGTVSSQNSAVLNTTMELCAAYISSCFGKVDAIPNWLKENDMDTGSFLFQGVAFPYIVCMRAVLLSGAFIRLEVLCQEFREKFALYNNQLGFIHNYICCAVARSKLYGIEAGCEELEHALVLAAADDVVMPFAENAIGILPMLRKMRCSRRVPQDFLARVVSCCERYQQSVSGLLPTAVTLTDREREILQMLAKGMKHEEIASGLYISVPTVRYHVKNVYQKLEVNNKVSAIQKARTMNLI</sequence>
<dbReference type="Gene3D" id="1.10.10.10">
    <property type="entry name" value="Winged helix-like DNA-binding domain superfamily/Winged helix DNA-binding domain"/>
    <property type="match status" value="1"/>
</dbReference>
<dbReference type="SMART" id="SM00421">
    <property type="entry name" value="HTH_LUXR"/>
    <property type="match status" value="1"/>
</dbReference>
<dbReference type="PROSITE" id="PS50043">
    <property type="entry name" value="HTH_LUXR_2"/>
    <property type="match status" value="1"/>
</dbReference>
<gene>
    <name evidence="5" type="ORF">H8S62_05285</name>
</gene>
<dbReference type="InterPro" id="IPR027417">
    <property type="entry name" value="P-loop_NTPase"/>
</dbReference>
<dbReference type="RefSeq" id="WP_173023550.1">
    <property type="nucleotide sequence ID" value="NZ_JACOPQ010000003.1"/>
</dbReference>
<evidence type="ECO:0000256" key="3">
    <source>
        <dbReference type="ARBA" id="ARBA00023163"/>
    </source>
</evidence>
<organism evidence="5 6">
    <name type="scientific">Lawsonibacter faecis</name>
    <dbReference type="NCBI Taxonomy" id="2763052"/>
    <lineage>
        <taxon>Bacteria</taxon>
        <taxon>Bacillati</taxon>
        <taxon>Bacillota</taxon>
        <taxon>Clostridia</taxon>
        <taxon>Eubacteriales</taxon>
        <taxon>Oscillospiraceae</taxon>
        <taxon>Lawsonibacter</taxon>
    </lineage>
</organism>
<dbReference type="InterPro" id="IPR036388">
    <property type="entry name" value="WH-like_DNA-bd_sf"/>
</dbReference>
<dbReference type="PANTHER" id="PTHR44688">
    <property type="entry name" value="DNA-BINDING TRANSCRIPTIONAL ACTIVATOR DEVR_DOSR"/>
    <property type="match status" value="1"/>
</dbReference>
<protein>
    <recommendedName>
        <fullName evidence="4">HTH luxR-type domain-containing protein</fullName>
    </recommendedName>
</protein>
<dbReference type="InterPro" id="IPR000792">
    <property type="entry name" value="Tscrpt_reg_LuxR_C"/>
</dbReference>
<dbReference type="Pfam" id="PF25873">
    <property type="entry name" value="WHD_MalT"/>
    <property type="match status" value="1"/>
</dbReference>
<dbReference type="Gene3D" id="1.25.40.10">
    <property type="entry name" value="Tetratricopeptide repeat domain"/>
    <property type="match status" value="1"/>
</dbReference>
<feature type="domain" description="HTH luxR-type" evidence="4">
    <location>
        <begin position="760"/>
        <end position="825"/>
    </location>
</feature>
<keyword evidence="2" id="KW-0238">DNA-binding</keyword>
<dbReference type="AlphaFoldDB" id="A0A8J6J594"/>
<name>A0A8J6J594_9FIRM</name>